<sequence length="421" mass="46123">MHDAALIAMKRLVYLLLAILVTAGLNFSAAQAQDAHAVQLLELHGPRTLFDGAVANYRARVSEGSTRPIGFLWDFGDGIASEGSPVAHRYMIPGTYTVTVIAYNAGGRDSMTTTVTVSQRPDVTASTNLPDVRTRRPERTVTEPATSRQTSTPRISRRDVRRALFSNDPITPTADGYTWILASDLWNERLNRKRLQYRLQGLRVEVIADSTGRGSTAYRLIAGHFKTIGEALIARSMLEKTDTHLQLHAFAPNGLQLAVAQFADALDQLSPAERAGLDVRSIMDTMIAEKTEPAAADRGDQELGEATSPVATTSSDMEASTPAPAVTQPSWWTLEHWEFPVWVWFLGGIVVASGLSTIVLILYGRRSARHPIPQPQAAKKAAPPTGLRIDRRPLHMLASMLHRLPHLNPYQTMHQSATSGI</sequence>
<dbReference type="AlphaFoldDB" id="A0A2A8CUF8"/>
<dbReference type="Gene3D" id="2.60.40.10">
    <property type="entry name" value="Immunoglobulins"/>
    <property type="match status" value="1"/>
</dbReference>
<keyword evidence="2" id="KW-0812">Transmembrane</keyword>
<feature type="region of interest" description="Disordered" evidence="1">
    <location>
        <begin position="120"/>
        <end position="155"/>
    </location>
</feature>
<feature type="domain" description="PKD" evidence="4">
    <location>
        <begin position="62"/>
        <end position="117"/>
    </location>
</feature>
<dbReference type="PROSITE" id="PS50093">
    <property type="entry name" value="PKD"/>
    <property type="match status" value="1"/>
</dbReference>
<dbReference type="InterPro" id="IPR022409">
    <property type="entry name" value="PKD/Chitinase_dom"/>
</dbReference>
<evidence type="ECO:0000313" key="6">
    <source>
        <dbReference type="Proteomes" id="UP000220102"/>
    </source>
</evidence>
<dbReference type="CDD" id="cd00146">
    <property type="entry name" value="PKD"/>
    <property type="match status" value="1"/>
</dbReference>
<feature type="compositionally biased region" description="Basic and acidic residues" evidence="1">
    <location>
        <begin position="292"/>
        <end position="301"/>
    </location>
</feature>
<comment type="caution">
    <text evidence="5">The sequence shown here is derived from an EMBL/GenBank/DDBJ whole genome shotgun (WGS) entry which is preliminary data.</text>
</comment>
<evidence type="ECO:0000256" key="3">
    <source>
        <dbReference type="SAM" id="SignalP"/>
    </source>
</evidence>
<feature type="chain" id="PRO_5012992901" description="PKD domain-containing protein" evidence="3">
    <location>
        <begin position="33"/>
        <end position="421"/>
    </location>
</feature>
<keyword evidence="6" id="KW-1185">Reference proteome</keyword>
<proteinExistence type="predicted"/>
<name>A0A2A8CUF8_9BACT</name>
<dbReference type="EMBL" id="PDEQ01000009">
    <property type="protein sequence ID" value="PEN11387.1"/>
    <property type="molecule type" value="Genomic_DNA"/>
</dbReference>
<keyword evidence="2" id="KW-0472">Membrane</keyword>
<organism evidence="5 6">
    <name type="scientific">Longibacter salinarum</name>
    <dbReference type="NCBI Taxonomy" id="1850348"/>
    <lineage>
        <taxon>Bacteria</taxon>
        <taxon>Pseudomonadati</taxon>
        <taxon>Rhodothermota</taxon>
        <taxon>Rhodothermia</taxon>
        <taxon>Rhodothermales</taxon>
        <taxon>Salisaetaceae</taxon>
        <taxon>Longibacter</taxon>
    </lineage>
</organism>
<dbReference type="InterPro" id="IPR013783">
    <property type="entry name" value="Ig-like_fold"/>
</dbReference>
<gene>
    <name evidence="5" type="ORF">CRI94_15220</name>
</gene>
<dbReference type="SMART" id="SM00089">
    <property type="entry name" value="PKD"/>
    <property type="match status" value="1"/>
</dbReference>
<evidence type="ECO:0000256" key="2">
    <source>
        <dbReference type="SAM" id="Phobius"/>
    </source>
</evidence>
<accession>A0A2A8CUF8</accession>
<dbReference type="InterPro" id="IPR000601">
    <property type="entry name" value="PKD_dom"/>
</dbReference>
<keyword evidence="3" id="KW-0732">Signal</keyword>
<evidence type="ECO:0000256" key="1">
    <source>
        <dbReference type="SAM" id="MobiDB-lite"/>
    </source>
</evidence>
<evidence type="ECO:0000313" key="5">
    <source>
        <dbReference type="EMBL" id="PEN11387.1"/>
    </source>
</evidence>
<feature type="region of interest" description="Disordered" evidence="1">
    <location>
        <begin position="292"/>
        <end position="324"/>
    </location>
</feature>
<protein>
    <recommendedName>
        <fullName evidence="4">PKD domain-containing protein</fullName>
    </recommendedName>
</protein>
<dbReference type="Pfam" id="PF18911">
    <property type="entry name" value="PKD_4"/>
    <property type="match status" value="1"/>
</dbReference>
<feature type="compositionally biased region" description="Polar residues" evidence="1">
    <location>
        <begin position="120"/>
        <end position="129"/>
    </location>
</feature>
<feature type="compositionally biased region" description="Polar residues" evidence="1">
    <location>
        <begin position="309"/>
        <end position="318"/>
    </location>
</feature>
<feature type="compositionally biased region" description="Basic and acidic residues" evidence="1">
    <location>
        <begin position="132"/>
        <end position="141"/>
    </location>
</feature>
<dbReference type="Proteomes" id="UP000220102">
    <property type="component" value="Unassembled WGS sequence"/>
</dbReference>
<reference evidence="5 6" key="1">
    <citation type="submission" date="2017-10" db="EMBL/GenBank/DDBJ databases">
        <title>Draft genome of Longibacter Salinarum.</title>
        <authorList>
            <person name="Goh K.M."/>
            <person name="Shamsir M.S."/>
            <person name="Lim S.W."/>
        </authorList>
    </citation>
    <scope>NUCLEOTIDE SEQUENCE [LARGE SCALE GENOMIC DNA]</scope>
    <source>
        <strain evidence="5 6">KCTC 52045</strain>
    </source>
</reference>
<evidence type="ECO:0000259" key="4">
    <source>
        <dbReference type="PROSITE" id="PS50093"/>
    </source>
</evidence>
<dbReference type="OrthoDB" id="7443339at2"/>
<dbReference type="InterPro" id="IPR035986">
    <property type="entry name" value="PKD_dom_sf"/>
</dbReference>
<dbReference type="SUPFAM" id="SSF49299">
    <property type="entry name" value="PKD domain"/>
    <property type="match status" value="1"/>
</dbReference>
<feature type="transmembrane region" description="Helical" evidence="2">
    <location>
        <begin position="341"/>
        <end position="363"/>
    </location>
</feature>
<keyword evidence="2" id="KW-1133">Transmembrane helix</keyword>
<feature type="signal peptide" evidence="3">
    <location>
        <begin position="1"/>
        <end position="32"/>
    </location>
</feature>